<dbReference type="InterPro" id="IPR023214">
    <property type="entry name" value="HAD_sf"/>
</dbReference>
<dbReference type="SUPFAM" id="SSF56784">
    <property type="entry name" value="HAD-like"/>
    <property type="match status" value="1"/>
</dbReference>
<reference evidence="9" key="2">
    <citation type="submission" date="2010-01" db="EMBL/GenBank/DDBJ databases">
        <title>The complete genome of Conexibacter woesei DSM 14684.</title>
        <authorList>
            <consortium name="US DOE Joint Genome Institute (JGI-PGF)"/>
            <person name="Lucas S."/>
            <person name="Copeland A."/>
            <person name="Lapidus A."/>
            <person name="Glavina del Rio T."/>
            <person name="Dalin E."/>
            <person name="Tice H."/>
            <person name="Bruce D."/>
            <person name="Goodwin L."/>
            <person name="Pitluck S."/>
            <person name="Kyrpides N."/>
            <person name="Mavromatis K."/>
            <person name="Ivanova N."/>
            <person name="Mikhailova N."/>
            <person name="Chertkov O."/>
            <person name="Brettin T."/>
            <person name="Detter J.C."/>
            <person name="Han C."/>
            <person name="Larimer F."/>
            <person name="Land M."/>
            <person name="Hauser L."/>
            <person name="Markowitz V."/>
            <person name="Cheng J.-F."/>
            <person name="Hugenholtz P."/>
            <person name="Woyke T."/>
            <person name="Wu D."/>
            <person name="Pukall R."/>
            <person name="Steenblock K."/>
            <person name="Schneider S."/>
            <person name="Klenk H.-P."/>
            <person name="Eisen J.A."/>
        </authorList>
    </citation>
    <scope>NUCLEOTIDE SEQUENCE [LARGE SCALE GENOMIC DNA]</scope>
    <source>
        <strain evidence="9">DSM 14684 / CIP 108061 / JCM 11494 / NBRC 100937 / ID131577</strain>
    </source>
</reference>
<feature type="transmembrane region" description="Helical" evidence="6">
    <location>
        <begin position="663"/>
        <end position="683"/>
    </location>
</feature>
<name>D3F174_CONWI</name>
<protein>
    <submittedName>
        <fullName evidence="8">ATPase, P-type (Transporting), HAD superfamily, subfamily IC</fullName>
    </submittedName>
</protein>
<feature type="transmembrane region" description="Helical" evidence="6">
    <location>
        <begin position="71"/>
        <end position="89"/>
    </location>
</feature>
<dbReference type="Gene3D" id="1.20.1110.10">
    <property type="entry name" value="Calcium-transporting ATPase, transmembrane domain"/>
    <property type="match status" value="1"/>
</dbReference>
<dbReference type="SFLD" id="SFLDG00002">
    <property type="entry name" value="C1.7:_P-type_atpase_like"/>
    <property type="match status" value="1"/>
</dbReference>
<dbReference type="KEGG" id="cwo:Cwoe_1723"/>
<organism evidence="8 9">
    <name type="scientific">Conexibacter woesei (strain DSM 14684 / CCUG 47730 / CIP 108061 / JCM 11494 / NBRC 100937 / ID131577)</name>
    <dbReference type="NCBI Taxonomy" id="469383"/>
    <lineage>
        <taxon>Bacteria</taxon>
        <taxon>Bacillati</taxon>
        <taxon>Actinomycetota</taxon>
        <taxon>Thermoleophilia</taxon>
        <taxon>Solirubrobacterales</taxon>
        <taxon>Conexibacteraceae</taxon>
        <taxon>Conexibacter</taxon>
    </lineage>
</organism>
<dbReference type="GO" id="GO:0005524">
    <property type="term" value="F:ATP binding"/>
    <property type="evidence" value="ECO:0007669"/>
    <property type="project" value="InterPro"/>
</dbReference>
<dbReference type="InterPro" id="IPR059000">
    <property type="entry name" value="ATPase_P-type_domA"/>
</dbReference>
<dbReference type="SFLD" id="SFLDS00003">
    <property type="entry name" value="Haloacid_Dehalogenase"/>
    <property type="match status" value="1"/>
</dbReference>
<dbReference type="PROSITE" id="PS00154">
    <property type="entry name" value="ATPASE_E1_E2"/>
    <property type="match status" value="1"/>
</dbReference>
<dbReference type="GO" id="GO:0005886">
    <property type="term" value="C:plasma membrane"/>
    <property type="evidence" value="ECO:0007669"/>
    <property type="project" value="UniProtKB-SubCell"/>
</dbReference>
<dbReference type="RefSeq" id="WP_012933201.1">
    <property type="nucleotide sequence ID" value="NC_013739.1"/>
</dbReference>
<dbReference type="InterPro" id="IPR044492">
    <property type="entry name" value="P_typ_ATPase_HD_dom"/>
</dbReference>
<evidence type="ECO:0000259" key="7">
    <source>
        <dbReference type="Pfam" id="PF00122"/>
    </source>
</evidence>
<dbReference type="PANTHER" id="PTHR42861">
    <property type="entry name" value="CALCIUM-TRANSPORTING ATPASE"/>
    <property type="match status" value="1"/>
</dbReference>
<evidence type="ECO:0000256" key="6">
    <source>
        <dbReference type="SAM" id="Phobius"/>
    </source>
</evidence>
<dbReference type="InterPro" id="IPR023299">
    <property type="entry name" value="ATPase_P-typ_cyto_dom_N"/>
</dbReference>
<dbReference type="InterPro" id="IPR001757">
    <property type="entry name" value="P_typ_ATPase"/>
</dbReference>
<dbReference type="OrthoDB" id="9814270at2"/>
<feature type="transmembrane region" description="Helical" evidence="6">
    <location>
        <begin position="631"/>
        <end position="651"/>
    </location>
</feature>
<keyword evidence="9" id="KW-1185">Reference proteome</keyword>
<keyword evidence="2 6" id="KW-0812">Transmembrane</keyword>
<dbReference type="InterPro" id="IPR036412">
    <property type="entry name" value="HAD-like_sf"/>
</dbReference>
<feature type="transmembrane region" description="Helical" evidence="6">
    <location>
        <begin position="43"/>
        <end position="65"/>
    </location>
</feature>
<dbReference type="InterPro" id="IPR018303">
    <property type="entry name" value="ATPase_P-typ_P_site"/>
</dbReference>
<gene>
    <name evidence="8" type="ordered locus">Cwoe_1723</name>
</gene>
<comment type="subcellular location">
    <subcellularLocation>
        <location evidence="1">Cell membrane</location>
        <topology evidence="1">Multi-pass membrane protein</topology>
    </subcellularLocation>
</comment>
<evidence type="ECO:0000256" key="4">
    <source>
        <dbReference type="ARBA" id="ARBA00022989"/>
    </source>
</evidence>
<evidence type="ECO:0000256" key="1">
    <source>
        <dbReference type="ARBA" id="ARBA00004651"/>
    </source>
</evidence>
<proteinExistence type="predicted"/>
<evidence type="ECO:0000313" key="8">
    <source>
        <dbReference type="EMBL" id="ADB50150.1"/>
    </source>
</evidence>
<sequence length="830" mass="85000">MTGTDIERDTRPAGLTQAEAERRLRERGPLPEQATSRSYRSIVVANTFTIFNLILAVFGAATIAFGNPKDALFLGILVANTAIGSFQEIRAKRALDKLAALVAPHATVVRDGEPRRLPIADVVVGDLVRVRAGDQVVADGTLVTSEGLALDESNLTGESEAVDGEPGRGVFSGSFVVEGEGAFEATAVGPDSRAARLAETARAFRHPRSPLEKAMDRLLIILVGVMVPLALGLGISLAVRDVSQAQAVETLTAAVVNIVPEGLILLVSLTAAVSAAKMARRGVLAQQLNAIESLASVSVMCTDKTGTLTEAALRVVATVPADGVGEEDLRTALGRFAASAPSRNGTLDAVHDAQLAGDDAEVEPSAQVPFSSRRRWSALELSGERFVLGAPEALLDGAVAGGGAAGGGAGAAAGGGVAGAAGGVAGGDAALRERAASEAATGRRVLALVGADGPLPRAAADAPLPDGVRPLGIVVLAERLRNDADRTVAFFGSEDVALKVVSGDNPSTVGAIARDAGIPAQSDALDGGRLPAADEDLLAAVRAAPAIGRISPEDKARVVRVLADAGEYVGMLGDGVNDVPALKQARLAIAQGSGTQMARSVSDLVLVSGEFGEVPRMVHEGRQILRNIQRVARLFVTKALFTAFLLLTIAIPSGVFPLLPRQFTLTSSLTIGIPAFFLALAPSTGPWRPEGFLKAIARFSLPAGLATGVGILSAYLLSRHVFDASLTEARSVTAATVVTAGLAIVMVLEDEPGKRRLAVGGLCALMALCYVLVAAIPAGRDFFDLADPTGGMAGAWAIGSAISLVLLAVALRVVRVLDARAEAEGAGVAS</sequence>
<dbReference type="Pfam" id="PF00122">
    <property type="entry name" value="E1-E2_ATPase"/>
    <property type="match status" value="1"/>
</dbReference>
<evidence type="ECO:0000256" key="3">
    <source>
        <dbReference type="ARBA" id="ARBA00022967"/>
    </source>
</evidence>
<dbReference type="GO" id="GO:0016887">
    <property type="term" value="F:ATP hydrolysis activity"/>
    <property type="evidence" value="ECO:0007669"/>
    <property type="project" value="InterPro"/>
</dbReference>
<feature type="transmembrane region" description="Helical" evidence="6">
    <location>
        <begin position="695"/>
        <end position="717"/>
    </location>
</feature>
<keyword evidence="5 6" id="KW-0472">Membrane</keyword>
<evidence type="ECO:0000256" key="2">
    <source>
        <dbReference type="ARBA" id="ARBA00022692"/>
    </source>
</evidence>
<dbReference type="Gene3D" id="2.70.150.10">
    <property type="entry name" value="Calcium-transporting ATPase, cytoplasmic transduction domain A"/>
    <property type="match status" value="1"/>
</dbReference>
<dbReference type="InterPro" id="IPR023298">
    <property type="entry name" value="ATPase_P-typ_TM_dom_sf"/>
</dbReference>
<feature type="transmembrane region" description="Helical" evidence="6">
    <location>
        <begin position="729"/>
        <end position="748"/>
    </location>
</feature>
<dbReference type="SUPFAM" id="SSF81653">
    <property type="entry name" value="Calcium ATPase, transduction domain A"/>
    <property type="match status" value="1"/>
</dbReference>
<evidence type="ECO:0000313" key="9">
    <source>
        <dbReference type="Proteomes" id="UP000008229"/>
    </source>
</evidence>
<feature type="domain" description="P-type ATPase A" evidence="7">
    <location>
        <begin position="101"/>
        <end position="200"/>
    </location>
</feature>
<dbReference type="NCBIfam" id="TIGR01494">
    <property type="entry name" value="ATPase_P-type"/>
    <property type="match status" value="2"/>
</dbReference>
<dbReference type="PRINTS" id="PR00120">
    <property type="entry name" value="HATPASE"/>
</dbReference>
<dbReference type="EMBL" id="CP001854">
    <property type="protein sequence ID" value="ADB50150.1"/>
    <property type="molecule type" value="Genomic_DNA"/>
</dbReference>
<keyword evidence="4 6" id="KW-1133">Transmembrane helix</keyword>
<dbReference type="Gene3D" id="3.40.1110.10">
    <property type="entry name" value="Calcium-transporting ATPase, cytoplasmic domain N"/>
    <property type="match status" value="1"/>
</dbReference>
<feature type="transmembrane region" description="Helical" evidence="6">
    <location>
        <begin position="790"/>
        <end position="811"/>
    </location>
</feature>
<dbReference type="Proteomes" id="UP000008229">
    <property type="component" value="Chromosome"/>
</dbReference>
<dbReference type="InterPro" id="IPR008250">
    <property type="entry name" value="ATPase_P-typ_transduc_dom_A_sf"/>
</dbReference>
<dbReference type="AlphaFoldDB" id="D3F174"/>
<feature type="transmembrane region" description="Helical" evidence="6">
    <location>
        <begin position="251"/>
        <end position="273"/>
    </location>
</feature>
<dbReference type="Gene3D" id="3.40.50.1000">
    <property type="entry name" value="HAD superfamily/HAD-like"/>
    <property type="match status" value="1"/>
</dbReference>
<keyword evidence="3" id="KW-1278">Translocase</keyword>
<accession>D3F174</accession>
<feature type="transmembrane region" description="Helical" evidence="6">
    <location>
        <begin position="218"/>
        <end position="239"/>
    </location>
</feature>
<dbReference type="Pfam" id="PF00702">
    <property type="entry name" value="Hydrolase"/>
    <property type="match status" value="1"/>
</dbReference>
<evidence type="ECO:0000256" key="5">
    <source>
        <dbReference type="ARBA" id="ARBA00023136"/>
    </source>
</evidence>
<dbReference type="eggNOG" id="COG0474">
    <property type="taxonomic scope" value="Bacteria"/>
</dbReference>
<dbReference type="SUPFAM" id="SSF81665">
    <property type="entry name" value="Calcium ATPase, transmembrane domain M"/>
    <property type="match status" value="1"/>
</dbReference>
<dbReference type="STRING" id="469383.Cwoe_1723"/>
<dbReference type="SFLD" id="SFLDF00027">
    <property type="entry name" value="p-type_atpase"/>
    <property type="match status" value="1"/>
</dbReference>
<dbReference type="HOGENOM" id="CLU_002360_5_1_11"/>
<dbReference type="PRINTS" id="PR00119">
    <property type="entry name" value="CATATPASE"/>
</dbReference>
<feature type="transmembrane region" description="Helical" evidence="6">
    <location>
        <begin position="757"/>
        <end position="778"/>
    </location>
</feature>
<reference evidence="8 9" key="1">
    <citation type="journal article" date="2010" name="Stand. Genomic Sci.">
        <title>Complete genome sequence of Conexibacter woesei type strain (ID131577).</title>
        <authorList>
            <person name="Pukall R."/>
            <person name="Lapidus A."/>
            <person name="Glavina Del Rio T."/>
            <person name="Copeland A."/>
            <person name="Tice H."/>
            <person name="Cheng J.-F."/>
            <person name="Lucas S."/>
            <person name="Chen F."/>
            <person name="Nolan M."/>
            <person name="Bruce D."/>
            <person name="Goodwin L."/>
            <person name="Pitluck S."/>
            <person name="Mavromatis K."/>
            <person name="Ivanova N."/>
            <person name="Ovchinnikova G."/>
            <person name="Pati A."/>
            <person name="Chen A."/>
            <person name="Palaniappan K."/>
            <person name="Land M."/>
            <person name="Hauser L."/>
            <person name="Chang Y.-J."/>
            <person name="Jeffries C.D."/>
            <person name="Chain P."/>
            <person name="Meincke L."/>
            <person name="Sims D."/>
            <person name="Brettin T."/>
            <person name="Detter J.C."/>
            <person name="Rohde M."/>
            <person name="Goeker M."/>
            <person name="Bristow J."/>
            <person name="Eisen J.A."/>
            <person name="Markowitz V."/>
            <person name="Kyrpides N.C."/>
            <person name="Klenk H.-P."/>
            <person name="Hugenholtz P."/>
        </authorList>
    </citation>
    <scope>NUCLEOTIDE SEQUENCE [LARGE SCALE GENOMIC DNA]</scope>
    <source>
        <strain evidence="9">DSM 14684 / CIP 108061 / JCM 11494 / NBRC 100937 / ID131577</strain>
    </source>
</reference>